<keyword evidence="1" id="KW-0472">Membrane</keyword>
<protein>
    <recommendedName>
        <fullName evidence="2">Putative zinc-finger domain-containing protein</fullName>
    </recommendedName>
</protein>
<reference evidence="3 4" key="1">
    <citation type="submission" date="2019-03" db="EMBL/GenBank/DDBJ databases">
        <title>Metabolic potential of uncultured bacteria and archaea associated with petroleum seepage in deep-sea sediments.</title>
        <authorList>
            <person name="Dong X."/>
            <person name="Hubert C."/>
        </authorList>
    </citation>
    <scope>NUCLEOTIDE SEQUENCE [LARGE SCALE GENOMIC DNA]</scope>
    <source>
        <strain evidence="3">E44_bin18</strain>
    </source>
</reference>
<dbReference type="Proteomes" id="UP000315525">
    <property type="component" value="Unassembled WGS sequence"/>
</dbReference>
<dbReference type="Pfam" id="PF13490">
    <property type="entry name" value="zf-HC2"/>
    <property type="match status" value="1"/>
</dbReference>
<sequence>MTCNKCMSLYTAYKDGELSAKRRSEVKEHIRMCEACRSTYSTIDQILDTSASLPSFEAAEDFVGRLLSKIRSSEQVLPAPASRLRWLVPRLAYGALVMVLAAVISFGVFYVSGRKGTAPVVELIPKERVYSLGPEPRTSEIVVDEPDYSLGHEAGPEDVIYLLPSHSTNARLASY</sequence>
<evidence type="ECO:0000259" key="2">
    <source>
        <dbReference type="Pfam" id="PF13490"/>
    </source>
</evidence>
<comment type="caution">
    <text evidence="3">The sequence shown here is derived from an EMBL/GenBank/DDBJ whole genome shotgun (WGS) entry which is preliminary data.</text>
</comment>
<dbReference type="Gene3D" id="1.10.10.1320">
    <property type="entry name" value="Anti-sigma factor, zinc-finger domain"/>
    <property type="match status" value="1"/>
</dbReference>
<accession>A0A523UPI3</accession>
<proteinExistence type="predicted"/>
<evidence type="ECO:0000313" key="4">
    <source>
        <dbReference type="Proteomes" id="UP000315525"/>
    </source>
</evidence>
<keyword evidence="1" id="KW-1133">Transmembrane helix</keyword>
<name>A0A523UPI3_UNCT6</name>
<feature type="domain" description="Putative zinc-finger" evidence="2">
    <location>
        <begin position="3"/>
        <end position="37"/>
    </location>
</feature>
<keyword evidence="1" id="KW-0812">Transmembrane</keyword>
<organism evidence="3 4">
    <name type="scientific">candidate division TA06 bacterium</name>
    <dbReference type="NCBI Taxonomy" id="2250710"/>
    <lineage>
        <taxon>Bacteria</taxon>
        <taxon>Bacteria division TA06</taxon>
    </lineage>
</organism>
<dbReference type="AlphaFoldDB" id="A0A523UPI3"/>
<evidence type="ECO:0000256" key="1">
    <source>
        <dbReference type="SAM" id="Phobius"/>
    </source>
</evidence>
<gene>
    <name evidence="3" type="ORF">E3J62_10415</name>
</gene>
<dbReference type="EMBL" id="SOJN01000125">
    <property type="protein sequence ID" value="TET44426.1"/>
    <property type="molecule type" value="Genomic_DNA"/>
</dbReference>
<feature type="transmembrane region" description="Helical" evidence="1">
    <location>
        <begin position="91"/>
        <end position="111"/>
    </location>
</feature>
<dbReference type="InterPro" id="IPR027383">
    <property type="entry name" value="Znf_put"/>
</dbReference>
<evidence type="ECO:0000313" key="3">
    <source>
        <dbReference type="EMBL" id="TET44426.1"/>
    </source>
</evidence>
<dbReference type="InterPro" id="IPR041916">
    <property type="entry name" value="Anti_sigma_zinc_sf"/>
</dbReference>